<dbReference type="InterPro" id="IPR053733">
    <property type="entry name" value="Heme_Transport_Util_sf"/>
</dbReference>
<dbReference type="Pfam" id="PF05171">
    <property type="entry name" value="HemS"/>
    <property type="match status" value="2"/>
</dbReference>
<evidence type="ECO:0000259" key="1">
    <source>
        <dbReference type="Pfam" id="PF05171"/>
    </source>
</evidence>
<dbReference type="InterPro" id="IPR007845">
    <property type="entry name" value="HemS/ChuX_dom"/>
</dbReference>
<sequence length="411" mass="45331">MRKPRRRRALMPGRRFSRASMSCWRRPPMQTDTRIKAGETAAAIGAAPAGQARAADAVSEADTKALWQRWQALRETHQMLRARDGAARLGVTEAELVAANPASRQLDPDWGGIVQGLRDVGPVMALTRNHGVVIEKTGPVEAVDIYPEHRMGQVVGADVDLRLFLRHWAFGFAVREETRSGLRESLQFFDAHGVAVHKIYRVEGTDGAAWSALADKQRAAEPAPMTILPPEPPVPPRPAAEIDIEGLRAGWRGMSNTHDFFGLLRKYRVERRQALRLAGAELAQRTDTDSCRAVLALARDSGLEIMVFVGNPGCLQIHTGPVERLETVGQWLNVLDPGFNLHLWQPAVTDAWLVRKPTQQGVITSLECYDEAGELLVQCFGKRKGQASESPQWRELLSVATGAEAFIRGQA</sequence>
<reference evidence="2 3" key="1">
    <citation type="journal article" date="2020" name="Microorganisms">
        <title>Osmotic Adaptation and Compatible Solute Biosynthesis of Phototrophic Bacteria as Revealed from Genome Analyses.</title>
        <authorList>
            <person name="Imhoff J.F."/>
            <person name="Rahn T."/>
            <person name="Kunzel S."/>
            <person name="Keller A."/>
            <person name="Neulinger S.C."/>
        </authorList>
    </citation>
    <scope>NUCLEOTIDE SEQUENCE [LARGE SCALE GENOMIC DNA]</scope>
    <source>
        <strain evidence="2 3">DSM 6210</strain>
    </source>
</reference>
<gene>
    <name evidence="2" type="ORF">CKO31_06710</name>
</gene>
<name>A0ABS1CEW9_9GAMM</name>
<protein>
    <recommendedName>
        <fullName evidence="1">Haemin-degrading HemS/ChuX domain-containing protein</fullName>
    </recommendedName>
</protein>
<feature type="domain" description="Haemin-degrading HemS/ChuX" evidence="1">
    <location>
        <begin position="90"/>
        <end position="215"/>
    </location>
</feature>
<comment type="caution">
    <text evidence="2">The sequence shown here is derived from an EMBL/GenBank/DDBJ whole genome shotgun (WGS) entry which is preliminary data.</text>
</comment>
<dbReference type="Gene3D" id="3.40.1570.10">
    <property type="entry name" value="HemS/ChuS/ChuX like domains"/>
    <property type="match status" value="2"/>
</dbReference>
<feature type="domain" description="Haemin-degrading HemS/ChuX" evidence="1">
    <location>
        <begin position="269"/>
        <end position="397"/>
    </location>
</feature>
<dbReference type="CDD" id="cd16830">
    <property type="entry name" value="HemS-like_N"/>
    <property type="match status" value="1"/>
</dbReference>
<dbReference type="CDD" id="cd16831">
    <property type="entry name" value="HemS-like_C"/>
    <property type="match status" value="1"/>
</dbReference>
<organism evidence="2 3">
    <name type="scientific">Thiohalocapsa halophila</name>
    <dbReference type="NCBI Taxonomy" id="69359"/>
    <lineage>
        <taxon>Bacteria</taxon>
        <taxon>Pseudomonadati</taxon>
        <taxon>Pseudomonadota</taxon>
        <taxon>Gammaproteobacteria</taxon>
        <taxon>Chromatiales</taxon>
        <taxon>Chromatiaceae</taxon>
        <taxon>Thiohalocapsa</taxon>
    </lineage>
</organism>
<keyword evidence="3" id="KW-1185">Reference proteome</keyword>
<dbReference type="SUPFAM" id="SSF144064">
    <property type="entry name" value="Heme iron utilization protein-like"/>
    <property type="match status" value="1"/>
</dbReference>
<proteinExistence type="predicted"/>
<accession>A0ABS1CEW9</accession>
<dbReference type="Proteomes" id="UP000748752">
    <property type="component" value="Unassembled WGS sequence"/>
</dbReference>
<evidence type="ECO:0000313" key="3">
    <source>
        <dbReference type="Proteomes" id="UP000748752"/>
    </source>
</evidence>
<evidence type="ECO:0000313" key="2">
    <source>
        <dbReference type="EMBL" id="MBK1630440.1"/>
    </source>
</evidence>
<dbReference type="EMBL" id="NRRV01000012">
    <property type="protein sequence ID" value="MBK1630440.1"/>
    <property type="molecule type" value="Genomic_DNA"/>
</dbReference>